<dbReference type="GO" id="GO:0006935">
    <property type="term" value="P:chemotaxis"/>
    <property type="evidence" value="ECO:0007669"/>
    <property type="project" value="InterPro"/>
</dbReference>
<protein>
    <submittedName>
        <fullName evidence="7">Methyl-accepting chemotaxis protein</fullName>
    </submittedName>
</protein>
<evidence type="ECO:0000256" key="2">
    <source>
        <dbReference type="ARBA" id="ARBA00029447"/>
    </source>
</evidence>
<dbReference type="EMBL" id="JACIIX010000008">
    <property type="protein sequence ID" value="MBB6210948.1"/>
    <property type="molecule type" value="Genomic_DNA"/>
</dbReference>
<evidence type="ECO:0000256" key="1">
    <source>
        <dbReference type="ARBA" id="ARBA00023224"/>
    </source>
</evidence>
<proteinExistence type="inferred from homology"/>
<dbReference type="Pfam" id="PF00015">
    <property type="entry name" value="MCPsignal"/>
    <property type="match status" value="1"/>
</dbReference>
<dbReference type="CDD" id="cd19411">
    <property type="entry name" value="MCP2201-like_sensor"/>
    <property type="match status" value="1"/>
</dbReference>
<feature type="transmembrane region" description="Helical" evidence="4">
    <location>
        <begin position="192"/>
        <end position="213"/>
    </location>
</feature>
<keyword evidence="1 3" id="KW-0807">Transducer</keyword>
<dbReference type="PROSITE" id="PS50885">
    <property type="entry name" value="HAMP"/>
    <property type="match status" value="1"/>
</dbReference>
<organism evidence="7 8">
    <name type="scientific">Novispirillum itersonii</name>
    <name type="common">Aquaspirillum itersonii</name>
    <dbReference type="NCBI Taxonomy" id="189"/>
    <lineage>
        <taxon>Bacteria</taxon>
        <taxon>Pseudomonadati</taxon>
        <taxon>Pseudomonadota</taxon>
        <taxon>Alphaproteobacteria</taxon>
        <taxon>Rhodospirillales</taxon>
        <taxon>Novispirillaceae</taxon>
        <taxon>Novispirillum</taxon>
    </lineage>
</organism>
<dbReference type="AlphaFoldDB" id="A0A7X0DMD0"/>
<dbReference type="SMART" id="SM00283">
    <property type="entry name" value="MA"/>
    <property type="match status" value="1"/>
</dbReference>
<dbReference type="PRINTS" id="PR00260">
    <property type="entry name" value="CHEMTRNSDUCR"/>
</dbReference>
<feature type="domain" description="HAMP" evidence="6">
    <location>
        <begin position="213"/>
        <end position="266"/>
    </location>
</feature>
<dbReference type="SUPFAM" id="SSF58104">
    <property type="entry name" value="Methyl-accepting chemotaxis protein (MCP) signaling domain"/>
    <property type="match status" value="1"/>
</dbReference>
<dbReference type="Proteomes" id="UP000544872">
    <property type="component" value="Unassembled WGS sequence"/>
</dbReference>
<sequence length="563" mass="59942">MRNARITTRLILGFGVILLLMMVTTLVGIMEVRKIDASLTTINDLNSVKQRYAINFRGSVHDRAIAVRDYILTETPAGRQALKADIDRLAAAYATSAKGMTDLLALHPADAAEKKILDDIAAIETRTLASVSQILTSANAGQNDPAKTALMSTAAPAFVDWLAAINRFIDLQEARNKAITDETRAIAARFEVLMEIVTGLSVLLGGAFAFWIIRSVRPLKPLTATMLELAEGDLSVQIPQIKTRDEVGEIAGAMQVFLRNAKEARRLEDEQKAEQAERLRRSEAVGTAVRDFEQRIEGIVSSLSASAGTMNGMASELAGSLGVAADQSASVASAAEVASGNVQTVAAAAEEMSASLQTITSNVSDTASTAKACAAAAQQSAEKLEDLQQAVDDIDTVIQAIDTVARQTNLLALNATIEASRAGDAGKGFAVVASEVKTLASRTHDMTEEIAKRVEHIKHSARDTILSVNDILDQIGLVDAKTANVAEAVEQQNAATAEISRNVQHAATGTGDVTRTIVGVRETAIQSVESVHTLTSSAGDLSRQAEQLSTSVQEFLREVRHYN</sequence>
<reference evidence="7 8" key="1">
    <citation type="submission" date="2020-08" db="EMBL/GenBank/DDBJ databases">
        <title>Genomic Encyclopedia of Type Strains, Phase IV (KMG-IV): sequencing the most valuable type-strain genomes for metagenomic binning, comparative biology and taxonomic classification.</title>
        <authorList>
            <person name="Goeker M."/>
        </authorList>
    </citation>
    <scope>NUCLEOTIDE SEQUENCE [LARGE SCALE GENOMIC DNA]</scope>
    <source>
        <strain evidence="7 8">DSM 11590</strain>
    </source>
</reference>
<dbReference type="GO" id="GO:0016020">
    <property type="term" value="C:membrane"/>
    <property type="evidence" value="ECO:0007669"/>
    <property type="project" value="InterPro"/>
</dbReference>
<evidence type="ECO:0000256" key="3">
    <source>
        <dbReference type="PROSITE-ProRule" id="PRU00284"/>
    </source>
</evidence>
<keyword evidence="4" id="KW-1133">Transmembrane helix</keyword>
<accession>A0A7X0DMD0</accession>
<dbReference type="GO" id="GO:0004888">
    <property type="term" value="F:transmembrane signaling receptor activity"/>
    <property type="evidence" value="ECO:0007669"/>
    <property type="project" value="InterPro"/>
</dbReference>
<evidence type="ECO:0000313" key="8">
    <source>
        <dbReference type="Proteomes" id="UP000544872"/>
    </source>
</evidence>
<feature type="domain" description="Methyl-accepting transducer" evidence="5">
    <location>
        <begin position="306"/>
        <end position="542"/>
    </location>
</feature>
<dbReference type="GO" id="GO:0007165">
    <property type="term" value="P:signal transduction"/>
    <property type="evidence" value="ECO:0007669"/>
    <property type="project" value="UniProtKB-KW"/>
</dbReference>
<dbReference type="InterPro" id="IPR004089">
    <property type="entry name" value="MCPsignal_dom"/>
</dbReference>
<dbReference type="PANTHER" id="PTHR32089:SF112">
    <property type="entry name" value="LYSOZYME-LIKE PROTEIN-RELATED"/>
    <property type="match status" value="1"/>
</dbReference>
<dbReference type="PROSITE" id="PS50111">
    <property type="entry name" value="CHEMOTAXIS_TRANSDUC_2"/>
    <property type="match status" value="1"/>
</dbReference>
<dbReference type="Pfam" id="PF00672">
    <property type="entry name" value="HAMP"/>
    <property type="match status" value="1"/>
</dbReference>
<keyword evidence="4" id="KW-0812">Transmembrane</keyword>
<keyword evidence="4" id="KW-0472">Membrane</keyword>
<dbReference type="InterPro" id="IPR024478">
    <property type="entry name" value="HlyB_4HB_MCP"/>
</dbReference>
<feature type="transmembrane region" description="Helical" evidence="4">
    <location>
        <begin position="6"/>
        <end position="29"/>
    </location>
</feature>
<evidence type="ECO:0000256" key="4">
    <source>
        <dbReference type="SAM" id="Phobius"/>
    </source>
</evidence>
<dbReference type="InterPro" id="IPR047347">
    <property type="entry name" value="YvaQ-like_sensor"/>
</dbReference>
<dbReference type="Gene3D" id="6.10.340.10">
    <property type="match status" value="1"/>
</dbReference>
<dbReference type="RefSeq" id="WP_184263762.1">
    <property type="nucleotide sequence ID" value="NZ_JACIIX010000008.1"/>
</dbReference>
<keyword evidence="8" id="KW-1185">Reference proteome</keyword>
<gene>
    <name evidence="7" type="ORF">FHS48_002378</name>
</gene>
<dbReference type="SMART" id="SM00304">
    <property type="entry name" value="HAMP"/>
    <property type="match status" value="1"/>
</dbReference>
<evidence type="ECO:0000313" key="7">
    <source>
        <dbReference type="EMBL" id="MBB6210948.1"/>
    </source>
</evidence>
<comment type="caution">
    <text evidence="7">The sequence shown here is derived from an EMBL/GenBank/DDBJ whole genome shotgun (WGS) entry which is preliminary data.</text>
</comment>
<dbReference type="Pfam" id="PF12729">
    <property type="entry name" value="4HB_MCP_1"/>
    <property type="match status" value="1"/>
</dbReference>
<evidence type="ECO:0000259" key="6">
    <source>
        <dbReference type="PROSITE" id="PS50885"/>
    </source>
</evidence>
<name>A0A7X0DMD0_NOVIT</name>
<dbReference type="Gene3D" id="1.10.287.950">
    <property type="entry name" value="Methyl-accepting chemotaxis protein"/>
    <property type="match status" value="1"/>
</dbReference>
<comment type="similarity">
    <text evidence="2">Belongs to the methyl-accepting chemotaxis (MCP) protein family.</text>
</comment>
<dbReference type="CDD" id="cd06225">
    <property type="entry name" value="HAMP"/>
    <property type="match status" value="1"/>
</dbReference>
<dbReference type="InterPro" id="IPR003660">
    <property type="entry name" value="HAMP_dom"/>
</dbReference>
<dbReference type="InterPro" id="IPR004090">
    <property type="entry name" value="Chemotax_Me-accpt_rcpt"/>
</dbReference>
<dbReference type="PANTHER" id="PTHR32089">
    <property type="entry name" value="METHYL-ACCEPTING CHEMOTAXIS PROTEIN MCPB"/>
    <property type="match status" value="1"/>
</dbReference>
<evidence type="ECO:0000259" key="5">
    <source>
        <dbReference type="PROSITE" id="PS50111"/>
    </source>
</evidence>